<dbReference type="EMBL" id="JAVAMP010000016">
    <property type="protein sequence ID" value="MDP5276562.1"/>
    <property type="molecule type" value="Genomic_DNA"/>
</dbReference>
<feature type="transmembrane region" description="Helical" evidence="6">
    <location>
        <begin position="46"/>
        <end position="67"/>
    </location>
</feature>
<name>A0ABT9J4M8_9BACL</name>
<dbReference type="Proteomes" id="UP001231941">
    <property type="component" value="Unassembled WGS sequence"/>
</dbReference>
<evidence type="ECO:0000259" key="7">
    <source>
        <dbReference type="Pfam" id="PF00482"/>
    </source>
</evidence>
<reference evidence="8 9" key="1">
    <citation type="submission" date="2023-08" db="EMBL/GenBank/DDBJ databases">
        <authorList>
            <person name="Park J.-S."/>
        </authorList>
    </citation>
    <scope>NUCLEOTIDE SEQUENCE [LARGE SCALE GENOMIC DNA]</scope>
    <source>
        <strain evidence="8 9">2205SS18-9</strain>
    </source>
</reference>
<dbReference type="PANTHER" id="PTHR35007">
    <property type="entry name" value="INTEGRAL MEMBRANE PROTEIN-RELATED"/>
    <property type="match status" value="1"/>
</dbReference>
<keyword evidence="5 6" id="KW-0472">Membrane</keyword>
<organism evidence="8 9">
    <name type="scientific">Chengkuizengella axinellae</name>
    <dbReference type="NCBI Taxonomy" id="3064388"/>
    <lineage>
        <taxon>Bacteria</taxon>
        <taxon>Bacillati</taxon>
        <taxon>Bacillota</taxon>
        <taxon>Bacilli</taxon>
        <taxon>Bacillales</taxon>
        <taxon>Paenibacillaceae</taxon>
        <taxon>Chengkuizengella</taxon>
    </lineage>
</organism>
<evidence type="ECO:0000256" key="1">
    <source>
        <dbReference type="ARBA" id="ARBA00004651"/>
    </source>
</evidence>
<dbReference type="RefSeq" id="WP_305993871.1">
    <property type="nucleotide sequence ID" value="NZ_JAVAMP010000016.1"/>
</dbReference>
<dbReference type="PANTHER" id="PTHR35007:SF2">
    <property type="entry name" value="PILUS ASSEMBLE PROTEIN"/>
    <property type="match status" value="1"/>
</dbReference>
<proteinExistence type="predicted"/>
<evidence type="ECO:0000256" key="5">
    <source>
        <dbReference type="ARBA" id="ARBA00023136"/>
    </source>
</evidence>
<evidence type="ECO:0000256" key="2">
    <source>
        <dbReference type="ARBA" id="ARBA00022475"/>
    </source>
</evidence>
<evidence type="ECO:0000256" key="3">
    <source>
        <dbReference type="ARBA" id="ARBA00022692"/>
    </source>
</evidence>
<evidence type="ECO:0000313" key="9">
    <source>
        <dbReference type="Proteomes" id="UP001231941"/>
    </source>
</evidence>
<comment type="subcellular location">
    <subcellularLocation>
        <location evidence="1">Cell membrane</location>
        <topology evidence="1">Multi-pass membrane protein</topology>
    </subcellularLocation>
</comment>
<keyword evidence="9" id="KW-1185">Reference proteome</keyword>
<keyword evidence="4 6" id="KW-1133">Transmembrane helix</keyword>
<feature type="transmembrane region" description="Helical" evidence="6">
    <location>
        <begin position="257"/>
        <end position="278"/>
    </location>
</feature>
<keyword evidence="3 6" id="KW-0812">Transmembrane</keyword>
<evidence type="ECO:0000256" key="6">
    <source>
        <dbReference type="SAM" id="Phobius"/>
    </source>
</evidence>
<evidence type="ECO:0000313" key="8">
    <source>
        <dbReference type="EMBL" id="MDP5276562.1"/>
    </source>
</evidence>
<evidence type="ECO:0000256" key="4">
    <source>
        <dbReference type="ARBA" id="ARBA00022989"/>
    </source>
</evidence>
<gene>
    <name evidence="8" type="ORF">Q5Y73_20925</name>
</gene>
<keyword evidence="2" id="KW-1003">Cell membrane</keyword>
<feature type="transmembrane region" description="Helical" evidence="6">
    <location>
        <begin position="96"/>
        <end position="125"/>
    </location>
</feature>
<dbReference type="Pfam" id="PF00482">
    <property type="entry name" value="T2SSF"/>
    <property type="match status" value="1"/>
</dbReference>
<feature type="transmembrane region" description="Helical" evidence="6">
    <location>
        <begin position="6"/>
        <end position="26"/>
    </location>
</feature>
<dbReference type="InterPro" id="IPR018076">
    <property type="entry name" value="T2SS_GspF_dom"/>
</dbReference>
<protein>
    <submittedName>
        <fullName evidence="8">Type II secretion system F family protein</fullName>
    </submittedName>
</protein>
<feature type="domain" description="Type II secretion system protein GspF" evidence="7">
    <location>
        <begin position="149"/>
        <end position="273"/>
    </location>
</feature>
<sequence>MVIWYSVLFGVSIFFISAAFIPEFILEKRFMIRNVHRSDHALKDMLLLIGTVGAFFYDVILSKLNIFQKNQYELMNLLEKNGYPSVWSKSILGTQWLLVILLFGLGLYLFQPILMMISFVLSMSVKQHLKRKWKKQQSLMGKHVLSLAELTAIGVSAGLSPIEALQKAIDGRDNHLFEEVQLAIHKIRMGSSADRAFMECSKRIEIQEMHAFLDQLIQAIETGAGGFSESVVELVKYLRELRQARIEEIAGQTEAKLLLPLMLIFGSILSFLLGPLTLTFTDVF</sequence>
<accession>A0ABT9J4M8</accession>
<comment type="caution">
    <text evidence="8">The sequence shown here is derived from an EMBL/GenBank/DDBJ whole genome shotgun (WGS) entry which is preliminary data.</text>
</comment>